<accession>A0A7W7YA56</accession>
<keyword evidence="4" id="KW-1185">Reference proteome</keyword>
<keyword evidence="3" id="KW-0413">Isomerase</keyword>
<dbReference type="InterPro" id="IPR050312">
    <property type="entry name" value="IolE/XylAMocC-like"/>
</dbReference>
<dbReference type="Proteomes" id="UP000590740">
    <property type="component" value="Unassembled WGS sequence"/>
</dbReference>
<gene>
    <name evidence="3" type="ORF">HNQ65_002008</name>
</gene>
<name>A0A7W7YA56_9BACT</name>
<dbReference type="EMBL" id="JACHIG010000003">
    <property type="protein sequence ID" value="MBB5032431.1"/>
    <property type="molecule type" value="Genomic_DNA"/>
</dbReference>
<feature type="chain" id="PRO_5031171676" evidence="1">
    <location>
        <begin position="20"/>
        <end position="290"/>
    </location>
</feature>
<dbReference type="Gene3D" id="3.20.20.150">
    <property type="entry name" value="Divalent-metal-dependent TIM barrel enzymes"/>
    <property type="match status" value="1"/>
</dbReference>
<feature type="domain" description="Xylose isomerase-like TIM barrel" evidence="2">
    <location>
        <begin position="50"/>
        <end position="269"/>
    </location>
</feature>
<dbReference type="PANTHER" id="PTHR12110">
    <property type="entry name" value="HYDROXYPYRUVATE ISOMERASE"/>
    <property type="match status" value="1"/>
</dbReference>
<protein>
    <submittedName>
        <fullName evidence="3">Sugar phosphate isomerase/epimerase</fullName>
    </submittedName>
</protein>
<dbReference type="SUPFAM" id="SSF51658">
    <property type="entry name" value="Xylose isomerase-like"/>
    <property type="match status" value="1"/>
</dbReference>
<dbReference type="InterPro" id="IPR013022">
    <property type="entry name" value="Xyl_isomerase-like_TIM-brl"/>
</dbReference>
<dbReference type="GO" id="GO:0016853">
    <property type="term" value="F:isomerase activity"/>
    <property type="evidence" value="ECO:0007669"/>
    <property type="project" value="UniProtKB-KW"/>
</dbReference>
<dbReference type="PANTHER" id="PTHR12110:SF41">
    <property type="entry name" value="INOSOSE DEHYDRATASE"/>
    <property type="match status" value="1"/>
</dbReference>
<evidence type="ECO:0000259" key="2">
    <source>
        <dbReference type="Pfam" id="PF01261"/>
    </source>
</evidence>
<keyword evidence="1" id="KW-0732">Signal</keyword>
<evidence type="ECO:0000313" key="3">
    <source>
        <dbReference type="EMBL" id="MBB5032431.1"/>
    </source>
</evidence>
<organism evidence="3 4">
    <name type="scientific">Prosthecobacter vanneervenii</name>
    <dbReference type="NCBI Taxonomy" id="48466"/>
    <lineage>
        <taxon>Bacteria</taxon>
        <taxon>Pseudomonadati</taxon>
        <taxon>Verrucomicrobiota</taxon>
        <taxon>Verrucomicrobiia</taxon>
        <taxon>Verrucomicrobiales</taxon>
        <taxon>Verrucomicrobiaceae</taxon>
        <taxon>Prosthecobacter</taxon>
    </lineage>
</organism>
<sequence length="290" mass="32343">MIRTTFLSLVLGTASLAIAAEPLPESAKVGQFYAGCQAYTFKSFDLMTALEKIAACGGKTVEFFPGHLVNKADPKSKFDHNTTAEERAPVKAKLKELGLTPVGYGVVRLANNEAECRKIFDFCKDMGVGIVVSEPAEDAFDLIEKLVKEYDIKMAIHNHPKKPLDRSYRYWDPEYVLSLVKDRDPRMGSCADIGHWVRSGVKPTDAIRILKGRIFDSHVKDLEAFGVREAKDMIWGTGKSDIPAVLNLFAEQGFYGPLDAEWEKDWETSQPDVTKCLEFVKNFKPTTAAK</sequence>
<feature type="signal peptide" evidence="1">
    <location>
        <begin position="1"/>
        <end position="19"/>
    </location>
</feature>
<dbReference type="RefSeq" id="WP_184339358.1">
    <property type="nucleotide sequence ID" value="NZ_JACHIG010000003.1"/>
</dbReference>
<proteinExistence type="predicted"/>
<evidence type="ECO:0000313" key="4">
    <source>
        <dbReference type="Proteomes" id="UP000590740"/>
    </source>
</evidence>
<evidence type="ECO:0000256" key="1">
    <source>
        <dbReference type="SAM" id="SignalP"/>
    </source>
</evidence>
<dbReference type="AlphaFoldDB" id="A0A7W7YA56"/>
<reference evidence="3 4" key="1">
    <citation type="submission" date="2020-08" db="EMBL/GenBank/DDBJ databases">
        <title>Genomic Encyclopedia of Type Strains, Phase IV (KMG-IV): sequencing the most valuable type-strain genomes for metagenomic binning, comparative biology and taxonomic classification.</title>
        <authorList>
            <person name="Goeker M."/>
        </authorList>
    </citation>
    <scope>NUCLEOTIDE SEQUENCE [LARGE SCALE GENOMIC DNA]</scope>
    <source>
        <strain evidence="3 4">DSM 12252</strain>
    </source>
</reference>
<dbReference type="InterPro" id="IPR036237">
    <property type="entry name" value="Xyl_isomerase-like_sf"/>
</dbReference>
<dbReference type="Pfam" id="PF01261">
    <property type="entry name" value="AP_endonuc_2"/>
    <property type="match status" value="1"/>
</dbReference>
<comment type="caution">
    <text evidence="3">The sequence shown here is derived from an EMBL/GenBank/DDBJ whole genome shotgun (WGS) entry which is preliminary data.</text>
</comment>